<dbReference type="EMBL" id="BONQ01000084">
    <property type="protein sequence ID" value="GIG47695.1"/>
    <property type="molecule type" value="Genomic_DNA"/>
</dbReference>
<sequence>MQVPVLVTAPPVAPGVLVVDGFLVGVLVASGTLLTCGDADAEAAGEGATDADAELDGRSPRSARSAGLRLPSIRSLAAVGSASSEPILTVATAPPMRAIAATTPAINGARCRRDIAVCRPDNVSTLR</sequence>
<evidence type="ECO:0000313" key="2">
    <source>
        <dbReference type="EMBL" id="GIG47695.1"/>
    </source>
</evidence>
<proteinExistence type="predicted"/>
<evidence type="ECO:0000256" key="1">
    <source>
        <dbReference type="SAM" id="MobiDB-lite"/>
    </source>
</evidence>
<evidence type="ECO:0000313" key="3">
    <source>
        <dbReference type="Proteomes" id="UP000660611"/>
    </source>
</evidence>
<feature type="region of interest" description="Disordered" evidence="1">
    <location>
        <begin position="45"/>
        <end position="66"/>
    </location>
</feature>
<protein>
    <submittedName>
        <fullName evidence="2">Uncharacterized protein</fullName>
    </submittedName>
</protein>
<feature type="compositionally biased region" description="Acidic residues" evidence="1">
    <location>
        <begin position="45"/>
        <end position="54"/>
    </location>
</feature>
<dbReference type="Proteomes" id="UP000660611">
    <property type="component" value="Unassembled WGS sequence"/>
</dbReference>
<accession>A0A919UDJ4</accession>
<dbReference type="AlphaFoldDB" id="A0A919UDJ4"/>
<keyword evidence="3" id="KW-1185">Reference proteome</keyword>
<name>A0A919UDJ4_9ACTN</name>
<organism evidence="2 3">
    <name type="scientific">Dactylosporangium siamense</name>
    <dbReference type="NCBI Taxonomy" id="685454"/>
    <lineage>
        <taxon>Bacteria</taxon>
        <taxon>Bacillati</taxon>
        <taxon>Actinomycetota</taxon>
        <taxon>Actinomycetes</taxon>
        <taxon>Micromonosporales</taxon>
        <taxon>Micromonosporaceae</taxon>
        <taxon>Dactylosporangium</taxon>
    </lineage>
</organism>
<comment type="caution">
    <text evidence="2">The sequence shown here is derived from an EMBL/GenBank/DDBJ whole genome shotgun (WGS) entry which is preliminary data.</text>
</comment>
<reference evidence="2" key="1">
    <citation type="submission" date="2021-01" db="EMBL/GenBank/DDBJ databases">
        <title>Whole genome shotgun sequence of Dactylosporangium siamense NBRC 106093.</title>
        <authorList>
            <person name="Komaki H."/>
            <person name="Tamura T."/>
        </authorList>
    </citation>
    <scope>NUCLEOTIDE SEQUENCE</scope>
    <source>
        <strain evidence="2">NBRC 106093</strain>
    </source>
</reference>
<gene>
    <name evidence="2" type="ORF">Dsi01nite_057360</name>
</gene>